<sequence length="97" mass="11270">MKAHVFIASEIPKSFRLDNYEICANWGIKEWCAALSHRYAISLFAQLSPEEWKEENAEGDGDVDLETVQDWTLANFESPLQELGFSHIFKRYVIRFA</sequence>
<gene>
    <name evidence="1" type="ORF">BZM27_23765</name>
</gene>
<accession>A0A4R0X9M0</accession>
<reference evidence="1 2" key="1">
    <citation type="submission" date="2017-02" db="EMBL/GenBank/DDBJ databases">
        <title>Paraburkholderia sophoroidis sp. nov. and Paraburkholderia steynii sp. nov. rhizobial symbionts of the fynbos legume Hypocalyptus sophoroides.</title>
        <authorList>
            <person name="Steenkamp E.T."/>
            <person name="Beukes C.W."/>
            <person name="Van Zyl E."/>
            <person name="Avontuur J."/>
            <person name="Chan W.Y."/>
            <person name="Hassen A."/>
            <person name="Palmer M."/>
            <person name="Mthombeni L."/>
            <person name="Phalane F."/>
            <person name="Sereme K."/>
            <person name="Venter S.N."/>
        </authorList>
    </citation>
    <scope>NUCLEOTIDE SEQUENCE [LARGE SCALE GENOMIC DNA]</scope>
    <source>
        <strain evidence="1 2">HC1.1ba</strain>
    </source>
</reference>
<keyword evidence="2" id="KW-1185">Reference proteome</keyword>
<evidence type="ECO:0000313" key="2">
    <source>
        <dbReference type="Proteomes" id="UP000294200"/>
    </source>
</evidence>
<dbReference type="EMBL" id="MWML01000090">
    <property type="protein sequence ID" value="TCG06824.1"/>
    <property type="molecule type" value="Genomic_DNA"/>
</dbReference>
<comment type="caution">
    <text evidence="1">The sequence shown here is derived from an EMBL/GenBank/DDBJ whole genome shotgun (WGS) entry which is preliminary data.</text>
</comment>
<name>A0A4R0X9M0_9BURK</name>
<evidence type="ECO:0000313" key="1">
    <source>
        <dbReference type="EMBL" id="TCG06824.1"/>
    </source>
</evidence>
<dbReference type="Proteomes" id="UP000294200">
    <property type="component" value="Unassembled WGS sequence"/>
</dbReference>
<proteinExistence type="predicted"/>
<dbReference type="AlphaFoldDB" id="A0A4R0X9M0"/>
<protein>
    <submittedName>
        <fullName evidence="1">Uncharacterized protein</fullName>
    </submittedName>
</protein>
<organism evidence="1 2">
    <name type="scientific">Paraburkholderia steynii</name>
    <dbReference type="NCBI Taxonomy" id="1245441"/>
    <lineage>
        <taxon>Bacteria</taxon>
        <taxon>Pseudomonadati</taxon>
        <taxon>Pseudomonadota</taxon>
        <taxon>Betaproteobacteria</taxon>
        <taxon>Burkholderiales</taxon>
        <taxon>Burkholderiaceae</taxon>
        <taxon>Paraburkholderia</taxon>
    </lineage>
</organism>